<feature type="region of interest" description="Disordered" evidence="5">
    <location>
        <begin position="102"/>
        <end position="125"/>
    </location>
</feature>
<comment type="similarity">
    <text evidence="3 4">Belongs to the glycosyl hydrolase 9 (cellulase E) family.</text>
</comment>
<name>Q1WEL8_9ACTN</name>
<evidence type="ECO:0000256" key="4">
    <source>
        <dbReference type="RuleBase" id="RU361166"/>
    </source>
</evidence>
<evidence type="ECO:0000256" key="3">
    <source>
        <dbReference type="PROSITE-ProRule" id="PRU10060"/>
    </source>
</evidence>
<keyword evidence="3 4" id="KW-0326">Glycosidase</keyword>
<dbReference type="SUPFAM" id="SSF48208">
    <property type="entry name" value="Six-hairpin glycosidases"/>
    <property type="match status" value="1"/>
</dbReference>
<evidence type="ECO:0000256" key="1">
    <source>
        <dbReference type="ARBA" id="ARBA00023277"/>
    </source>
</evidence>
<feature type="compositionally biased region" description="Polar residues" evidence="5">
    <location>
        <begin position="1"/>
        <end position="12"/>
    </location>
</feature>
<protein>
    <recommendedName>
        <fullName evidence="4">Endoglucanase</fullName>
        <ecNumber evidence="4">3.2.1.4</ecNumber>
    </recommendedName>
</protein>
<evidence type="ECO:0000256" key="5">
    <source>
        <dbReference type="SAM" id="MobiDB-lite"/>
    </source>
</evidence>
<proteinExistence type="inferred from homology"/>
<reference evidence="7" key="1">
    <citation type="journal article" date="2006" name="Gene">
        <title>Isolation and characterization of meridamycin biosynthetic gene cluster from Streptomyces sp. NRRL 30748.</title>
        <authorList>
            <person name="He M."/>
            <person name="Haltli B."/>
            <person name="Summers M."/>
            <person name="Feng X."/>
            <person name="Hucul J."/>
        </authorList>
    </citation>
    <scope>NUCLEOTIDE SEQUENCE</scope>
    <source>
        <strain evidence="7">NRRL 30748</strain>
    </source>
</reference>
<dbReference type="EC" id="3.2.1.4" evidence="4"/>
<comment type="catalytic activity">
    <reaction evidence="4">
        <text>Endohydrolysis of (1-&gt;4)-beta-D-glucosidic linkages in cellulose, lichenin and cereal beta-D-glucans.</text>
        <dbReference type="EC" id="3.2.1.4"/>
    </reaction>
</comment>
<evidence type="ECO:0000259" key="6">
    <source>
        <dbReference type="Pfam" id="PF00759"/>
    </source>
</evidence>
<dbReference type="GO" id="GO:0030245">
    <property type="term" value="P:cellulose catabolic process"/>
    <property type="evidence" value="ECO:0007669"/>
    <property type="project" value="UniProtKB-KW"/>
</dbReference>
<keyword evidence="1 3" id="KW-0119">Carbohydrate metabolism</keyword>
<dbReference type="CAZy" id="GH9">
    <property type="family name" value="Glycoside Hydrolase Family 9"/>
</dbReference>
<dbReference type="InterPro" id="IPR008928">
    <property type="entry name" value="6-hairpin_glycosidase_sf"/>
</dbReference>
<feature type="region of interest" description="Disordered" evidence="5">
    <location>
        <begin position="251"/>
        <end position="303"/>
    </location>
</feature>
<feature type="active site" evidence="3">
    <location>
        <position position="508"/>
    </location>
</feature>
<dbReference type="InterPro" id="IPR012341">
    <property type="entry name" value="6hp_glycosidase-like_sf"/>
</dbReference>
<dbReference type="InterPro" id="IPR033126">
    <property type="entry name" value="Glyco_hydro_9_Asp/Glu_AS"/>
</dbReference>
<feature type="compositionally biased region" description="Low complexity" evidence="5">
    <location>
        <begin position="13"/>
        <end position="39"/>
    </location>
</feature>
<dbReference type="EMBL" id="DQ351275">
    <property type="protein sequence ID" value="ABC87500.1"/>
    <property type="molecule type" value="Genomic_DNA"/>
</dbReference>
<accession>Q1WEL8</accession>
<feature type="domain" description="Glycoside hydrolase family 9" evidence="6">
    <location>
        <begin position="312"/>
        <end position="529"/>
    </location>
</feature>
<dbReference type="GO" id="GO:0008810">
    <property type="term" value="F:cellulase activity"/>
    <property type="evidence" value="ECO:0007669"/>
    <property type="project" value="UniProtKB-EC"/>
</dbReference>
<feature type="region of interest" description="Disordered" evidence="5">
    <location>
        <begin position="1"/>
        <end position="39"/>
    </location>
</feature>
<dbReference type="AlphaFoldDB" id="Q1WEL8"/>
<dbReference type="Pfam" id="PF00759">
    <property type="entry name" value="Glyco_hydro_9"/>
    <property type="match status" value="1"/>
</dbReference>
<keyword evidence="4" id="KW-0136">Cellulose degradation</keyword>
<feature type="compositionally biased region" description="Polar residues" evidence="5">
    <location>
        <begin position="259"/>
        <end position="269"/>
    </location>
</feature>
<feature type="region of interest" description="Disordered" evidence="5">
    <location>
        <begin position="72"/>
        <end position="91"/>
    </location>
</feature>
<evidence type="ECO:0000313" key="7">
    <source>
        <dbReference type="EMBL" id="ABC87500.1"/>
    </source>
</evidence>
<dbReference type="InterPro" id="IPR001701">
    <property type="entry name" value="Glyco_hydro_9"/>
</dbReference>
<organism evidence="7">
    <name type="scientific">Streptomyces sp. NRRL 30748</name>
    <dbReference type="NCBI Taxonomy" id="367779"/>
    <lineage>
        <taxon>Bacteria</taxon>
        <taxon>Bacillati</taxon>
        <taxon>Actinomycetota</taxon>
        <taxon>Actinomycetes</taxon>
        <taxon>Kitasatosporales</taxon>
        <taxon>Streptomycetaceae</taxon>
        <taxon>Streptomyces</taxon>
    </lineage>
</organism>
<evidence type="ECO:0000256" key="2">
    <source>
        <dbReference type="ARBA" id="ARBA00023326"/>
    </source>
</evidence>
<sequence length="546" mass="54705">MPGTVGSWTGTEGRSAGTCGRSAGSCGRSAGTVGSCGRSVGSCGRSAGTVGRSAGSCGRSAGSCGRSAGTCGRSAGSCGRSAGTVGSCGRSVGSCGRSAGTVGRSAGSCGRSAGSCGRSAGSTGRAGMLATSVRSVGTAGSRLSAPSLALPTVVWAFAATPVARPWANGTVVPATSCANGTAVDGTLTTTGTRRSTVSWAAGTTLEAVPSAKPSALPVTTSTYGVVRATASSASAPVSPTVRSATGTTLTTRRCTAGGSTSEATPSTTGLVVPTAPCTLPVSSSGRMPAPEREASRSLAEPGAEGSFGVITTGDHGYAKAVLDSPLHRDVGALFPRGGGMSWASTAGLGALDLATVPNKLTPKQRAEVRAMVTKAADRYAADSAKSAYGVPYAPKDGKYEWGSNSQVLNNMIVLATAHDLTDKPRYLDAVLRGMDYLLGGNPLNQSYVTGHGERDSHNQHHRFWAHQRDHRLPHPAPGSLAGGPNSGLQDPVAKKKLKGCAPAMCYTDSLMAFSTNEITINWNAPLAWIASYVDGLGGGAAEQSVR</sequence>
<keyword evidence="2 3" id="KW-0624">Polysaccharide degradation</keyword>
<feature type="region of interest" description="Disordered" evidence="5">
    <location>
        <begin position="451"/>
        <end position="488"/>
    </location>
</feature>
<keyword evidence="3 4" id="KW-0378">Hydrolase</keyword>
<dbReference type="Gene3D" id="1.50.10.10">
    <property type="match status" value="1"/>
</dbReference>
<feature type="active site" evidence="3">
    <location>
        <position position="517"/>
    </location>
</feature>
<dbReference type="PROSITE" id="PS00698">
    <property type="entry name" value="GH9_3"/>
    <property type="match status" value="1"/>
</dbReference>